<organism evidence="1 2">
    <name type="scientific">Phyllobacterium zundukense</name>
    <dbReference type="NCBI Taxonomy" id="1867719"/>
    <lineage>
        <taxon>Bacteria</taxon>
        <taxon>Pseudomonadati</taxon>
        <taxon>Pseudomonadota</taxon>
        <taxon>Alphaproteobacteria</taxon>
        <taxon>Hyphomicrobiales</taxon>
        <taxon>Phyllobacteriaceae</taxon>
        <taxon>Phyllobacterium</taxon>
    </lineage>
</organism>
<evidence type="ECO:0000313" key="2">
    <source>
        <dbReference type="Proteomes" id="UP000232163"/>
    </source>
</evidence>
<dbReference type="AlphaFoldDB" id="A0A2N9W2U8"/>
<dbReference type="Proteomes" id="UP000232163">
    <property type="component" value="Unassembled WGS sequence"/>
</dbReference>
<dbReference type="KEGG" id="pht:BLM14_20620"/>
<dbReference type="RefSeq" id="WP_100001829.1">
    <property type="nucleotide sequence ID" value="NZ_CP017941.1"/>
</dbReference>
<sequence>MKFQALTDKRELSSSAEIVFHLKDDLIDDVTIHESTNPDEFPLEGIHGLHPRLGEVFIFSGMPDEGEGQLVALYSAEDFSEPPYNPEQPFTGDGS</sequence>
<dbReference type="EMBL" id="MZMT01000012">
    <property type="protein sequence ID" value="PIO46066.1"/>
    <property type="molecule type" value="Genomic_DNA"/>
</dbReference>
<accession>A0A2N9W2U8</accession>
<protein>
    <submittedName>
        <fullName evidence="1">Uncharacterized protein</fullName>
    </submittedName>
</protein>
<name>A0A2N9W2U8_9HYPH</name>
<gene>
    <name evidence="1" type="ORF">B5P45_04135</name>
</gene>
<proteinExistence type="predicted"/>
<dbReference type="OrthoDB" id="8116897at2"/>
<comment type="caution">
    <text evidence="1">The sequence shown here is derived from an EMBL/GenBank/DDBJ whole genome shotgun (WGS) entry which is preliminary data.</text>
</comment>
<keyword evidence="2" id="KW-1185">Reference proteome</keyword>
<evidence type="ECO:0000313" key="1">
    <source>
        <dbReference type="EMBL" id="PIO46066.1"/>
    </source>
</evidence>
<reference evidence="1 2" key="1">
    <citation type="journal article" date="2017" name="Int J Environ Stud">
        <title>Does the Miocene-Pliocene relict legume Oxytropis triphylla form nitrogen-fixing nodules with a combination of bacterial strains?</title>
        <authorList>
            <person name="Safronova V."/>
            <person name="Belimov A."/>
            <person name="Sazanova A."/>
            <person name="Kuznetsova I."/>
            <person name="Popova J."/>
            <person name="Andronov E."/>
            <person name="Verkhozina A."/>
            <person name="Tikhonovich I."/>
        </authorList>
    </citation>
    <scope>NUCLEOTIDE SEQUENCE [LARGE SCALE GENOMIC DNA]</scope>
    <source>
        <strain evidence="1 2">Tri-38</strain>
    </source>
</reference>